<dbReference type="Proteomes" id="UP000886595">
    <property type="component" value="Unassembled WGS sequence"/>
</dbReference>
<comment type="caution">
    <text evidence="1">The sequence shown here is derived from an EMBL/GenBank/DDBJ whole genome shotgun (WGS) entry which is preliminary data.</text>
</comment>
<dbReference type="EMBL" id="JAAMPC010000014">
    <property type="protein sequence ID" value="KAG2261968.1"/>
    <property type="molecule type" value="Genomic_DNA"/>
</dbReference>
<dbReference type="AlphaFoldDB" id="A0A8X7Q2T7"/>
<name>A0A8X7Q2T7_BRACI</name>
<evidence type="ECO:0000313" key="2">
    <source>
        <dbReference type="Proteomes" id="UP000886595"/>
    </source>
</evidence>
<gene>
    <name evidence="1" type="ORF">Bca52824_069047</name>
</gene>
<organism evidence="1 2">
    <name type="scientific">Brassica carinata</name>
    <name type="common">Ethiopian mustard</name>
    <name type="synonym">Abyssinian cabbage</name>
    <dbReference type="NCBI Taxonomy" id="52824"/>
    <lineage>
        <taxon>Eukaryota</taxon>
        <taxon>Viridiplantae</taxon>
        <taxon>Streptophyta</taxon>
        <taxon>Embryophyta</taxon>
        <taxon>Tracheophyta</taxon>
        <taxon>Spermatophyta</taxon>
        <taxon>Magnoliopsida</taxon>
        <taxon>eudicotyledons</taxon>
        <taxon>Gunneridae</taxon>
        <taxon>Pentapetalae</taxon>
        <taxon>rosids</taxon>
        <taxon>malvids</taxon>
        <taxon>Brassicales</taxon>
        <taxon>Brassicaceae</taxon>
        <taxon>Brassiceae</taxon>
        <taxon>Brassica</taxon>
    </lineage>
</organism>
<protein>
    <submittedName>
        <fullName evidence="1">Uncharacterized protein</fullName>
    </submittedName>
</protein>
<sequence length="84" mass="9642">MINGTEEVWLVLQPIIEVIRSTLLQIQSFEVRFYPRGGNKTADRIGKESFTFVSSVPRLYSIVPLWLKYQVGSDNTVYRNYVGG</sequence>
<proteinExistence type="predicted"/>
<dbReference type="OrthoDB" id="1114013at2759"/>
<accession>A0A8X7Q2T7</accession>
<reference evidence="1 2" key="1">
    <citation type="submission" date="2020-02" db="EMBL/GenBank/DDBJ databases">
        <authorList>
            <person name="Ma Q."/>
            <person name="Huang Y."/>
            <person name="Song X."/>
            <person name="Pei D."/>
        </authorList>
    </citation>
    <scope>NUCLEOTIDE SEQUENCE [LARGE SCALE GENOMIC DNA]</scope>
    <source>
        <strain evidence="1">Sxm20200214</strain>
        <tissue evidence="1">Leaf</tissue>
    </source>
</reference>
<evidence type="ECO:0000313" key="1">
    <source>
        <dbReference type="EMBL" id="KAG2261968.1"/>
    </source>
</evidence>
<keyword evidence="2" id="KW-1185">Reference proteome</keyword>